<dbReference type="GO" id="GO:0003677">
    <property type="term" value="F:DNA binding"/>
    <property type="evidence" value="ECO:0007669"/>
    <property type="project" value="UniProtKB-KW"/>
</dbReference>
<evidence type="ECO:0000313" key="7">
    <source>
        <dbReference type="EMBL" id="MBF6635108.1"/>
    </source>
</evidence>
<dbReference type="Gene3D" id="1.10.10.10">
    <property type="entry name" value="Winged helix-like DNA-binding domain superfamily/Winged helix DNA-binding domain"/>
    <property type="match status" value="1"/>
</dbReference>
<accession>A0AA40WY59</accession>
<evidence type="ECO:0000256" key="1">
    <source>
        <dbReference type="ARBA" id="ARBA00009437"/>
    </source>
</evidence>
<reference evidence="7" key="1">
    <citation type="submission" date="2020-11" db="EMBL/GenBank/DDBJ databases">
        <authorList>
            <person name="Lee S.D."/>
        </authorList>
    </citation>
    <scope>NUCLEOTIDE SEQUENCE</scope>
    <source>
        <strain evidence="7">SAP-2</strain>
    </source>
</reference>
<gene>
    <name evidence="7" type="ORF">ITX54_00290</name>
</gene>
<dbReference type="SUPFAM" id="SSF46785">
    <property type="entry name" value="Winged helix' DNA-binding domain"/>
    <property type="match status" value="1"/>
</dbReference>
<dbReference type="GO" id="GO:0003700">
    <property type="term" value="F:DNA-binding transcription factor activity"/>
    <property type="evidence" value="ECO:0007669"/>
    <property type="project" value="InterPro"/>
</dbReference>
<dbReference type="EMBL" id="JADMKS010000001">
    <property type="protein sequence ID" value="MBF6635108.1"/>
    <property type="molecule type" value="Genomic_DNA"/>
</dbReference>
<dbReference type="Pfam" id="PF00126">
    <property type="entry name" value="HTH_1"/>
    <property type="match status" value="1"/>
</dbReference>
<evidence type="ECO:0000313" key="8">
    <source>
        <dbReference type="Proteomes" id="UP000705283"/>
    </source>
</evidence>
<dbReference type="SUPFAM" id="SSF53850">
    <property type="entry name" value="Periplasmic binding protein-like II"/>
    <property type="match status" value="1"/>
</dbReference>
<comment type="caution">
    <text evidence="7">The sequence shown here is derived from an EMBL/GenBank/DDBJ whole genome shotgun (WGS) entry which is preliminary data.</text>
</comment>
<evidence type="ECO:0000256" key="4">
    <source>
        <dbReference type="ARBA" id="ARBA00023125"/>
    </source>
</evidence>
<dbReference type="InterPro" id="IPR005119">
    <property type="entry name" value="LysR_subst-bd"/>
</dbReference>
<dbReference type="AlphaFoldDB" id="A0AA40WY59"/>
<name>A0AA40WY59_9GAMM</name>
<protein>
    <submittedName>
        <fullName evidence="7">LysR family transcriptional regulator</fullName>
    </submittedName>
</protein>
<comment type="similarity">
    <text evidence="1">Belongs to the LysR transcriptional regulatory family.</text>
</comment>
<dbReference type="InterPro" id="IPR036390">
    <property type="entry name" value="WH_DNA-bd_sf"/>
</dbReference>
<dbReference type="PROSITE" id="PS50931">
    <property type="entry name" value="HTH_LYSR"/>
    <property type="match status" value="1"/>
</dbReference>
<keyword evidence="5" id="KW-0804">Transcription</keyword>
<dbReference type="RefSeq" id="WP_055776500.1">
    <property type="nucleotide sequence ID" value="NZ_JADMKS010000001.1"/>
</dbReference>
<reference evidence="7" key="2">
    <citation type="submission" date="2022-09" db="EMBL/GenBank/DDBJ databases">
        <title>Rouxiella aceris sp. nov., isolated from tree sap and emended description of the genus Rhouxiella.</title>
        <authorList>
            <person name="Kim I.S."/>
        </authorList>
    </citation>
    <scope>NUCLEOTIDE SEQUENCE</scope>
    <source>
        <strain evidence="7">SAP-2</strain>
    </source>
</reference>
<feature type="domain" description="HTH lysR-type" evidence="6">
    <location>
        <begin position="4"/>
        <end position="61"/>
    </location>
</feature>
<evidence type="ECO:0000256" key="2">
    <source>
        <dbReference type="ARBA" id="ARBA00022491"/>
    </source>
</evidence>
<dbReference type="PANTHER" id="PTHR30537">
    <property type="entry name" value="HTH-TYPE TRANSCRIPTIONAL REGULATOR"/>
    <property type="match status" value="1"/>
</dbReference>
<dbReference type="InterPro" id="IPR058163">
    <property type="entry name" value="LysR-type_TF_proteobact-type"/>
</dbReference>
<keyword evidence="4" id="KW-0238">DNA-binding</keyword>
<evidence type="ECO:0000259" key="6">
    <source>
        <dbReference type="PROSITE" id="PS50931"/>
    </source>
</evidence>
<keyword evidence="2" id="KW-0678">Repressor</keyword>
<evidence type="ECO:0000256" key="5">
    <source>
        <dbReference type="ARBA" id="ARBA00023163"/>
    </source>
</evidence>
<dbReference type="PANTHER" id="PTHR30537:SF5">
    <property type="entry name" value="HTH-TYPE TRANSCRIPTIONAL ACTIVATOR TTDR-RELATED"/>
    <property type="match status" value="1"/>
</dbReference>
<evidence type="ECO:0000256" key="3">
    <source>
        <dbReference type="ARBA" id="ARBA00023015"/>
    </source>
</evidence>
<dbReference type="Proteomes" id="UP000705283">
    <property type="component" value="Unassembled WGS sequence"/>
</dbReference>
<keyword evidence="3" id="KW-0805">Transcription regulation</keyword>
<sequence length="323" mass="34915">MPVNDLRAIETFIKAIELGSIRRAAAAQGVSPQAASQALAALEERLGVRLLHRTTRSLALTTEGQQFLEAAQPALAALERAGERVRTVKDAIAGPLRIVAPKYSFLPVLWPLLDEFCHRYPEAEPDVKLDDRIGSWVEDRADVGFRIGLPPEDGLSVRRLFAMQLIICASPAYINAHGAPDSIAQLADHRCSAFRHPGSGRVLPWLLKVDGEVTSVDVRPALSCNDAELETQAVLSGHVIGLLSGLSAAAPIRAGKLVPLLSAHVTDHMSVHVYYGSRAAQPSRVRAFIDLAVERLLSSADYVLDARELATAEAKGRKKVSRP</sequence>
<dbReference type="FunFam" id="1.10.10.10:FF:000001">
    <property type="entry name" value="LysR family transcriptional regulator"/>
    <property type="match status" value="1"/>
</dbReference>
<dbReference type="InterPro" id="IPR036388">
    <property type="entry name" value="WH-like_DNA-bd_sf"/>
</dbReference>
<organism evidence="7 8">
    <name type="scientific">Rouxiella silvae</name>
    <dbReference type="NCBI Taxonomy" id="1646373"/>
    <lineage>
        <taxon>Bacteria</taxon>
        <taxon>Pseudomonadati</taxon>
        <taxon>Pseudomonadota</taxon>
        <taxon>Gammaproteobacteria</taxon>
        <taxon>Enterobacterales</taxon>
        <taxon>Yersiniaceae</taxon>
        <taxon>Rouxiella</taxon>
    </lineage>
</organism>
<dbReference type="Gene3D" id="3.40.190.290">
    <property type="match status" value="1"/>
</dbReference>
<dbReference type="Pfam" id="PF03466">
    <property type="entry name" value="LysR_substrate"/>
    <property type="match status" value="1"/>
</dbReference>
<dbReference type="CDD" id="cd08422">
    <property type="entry name" value="PBP2_CrgA_like"/>
    <property type="match status" value="1"/>
</dbReference>
<proteinExistence type="inferred from homology"/>
<dbReference type="InterPro" id="IPR000847">
    <property type="entry name" value="LysR_HTH_N"/>
</dbReference>